<accession>A0A128A2B1</accession>
<proteinExistence type="predicted"/>
<keyword evidence="1" id="KW-1133">Transmembrane helix</keyword>
<evidence type="ECO:0000313" key="2">
    <source>
        <dbReference type="EMBL" id="CUR51491.1"/>
    </source>
</evidence>
<dbReference type="Proteomes" id="UP000196239">
    <property type="component" value="Chromosome 1"/>
</dbReference>
<dbReference type="AlphaFoldDB" id="A0A128A2B1"/>
<organism evidence="2 3">
    <name type="scientific">Nitrosotalea devaniterrae</name>
    <dbReference type="NCBI Taxonomy" id="1078905"/>
    <lineage>
        <taxon>Archaea</taxon>
        <taxon>Nitrososphaerota</taxon>
        <taxon>Nitrososphaeria</taxon>
        <taxon>Nitrosotaleales</taxon>
        <taxon>Nitrosotaleaceae</taxon>
        <taxon>Nitrosotalea</taxon>
    </lineage>
</organism>
<gene>
    <name evidence="2" type="ORF">NDEV_0726</name>
</gene>
<feature type="transmembrane region" description="Helical" evidence="1">
    <location>
        <begin position="35"/>
        <end position="54"/>
    </location>
</feature>
<protein>
    <recommendedName>
        <fullName evidence="4">DUF1453 domain-containing protein</fullName>
    </recommendedName>
</protein>
<feature type="transmembrane region" description="Helical" evidence="1">
    <location>
        <begin position="6"/>
        <end position="23"/>
    </location>
</feature>
<feature type="transmembrane region" description="Helical" evidence="1">
    <location>
        <begin position="60"/>
        <end position="81"/>
    </location>
</feature>
<name>A0A128A2B1_9ARCH</name>
<dbReference type="KEGG" id="ndv:NDEV_0726"/>
<feature type="transmembrane region" description="Helical" evidence="1">
    <location>
        <begin position="102"/>
        <end position="122"/>
    </location>
</feature>
<dbReference type="EMBL" id="LN890280">
    <property type="protein sequence ID" value="CUR51491.1"/>
    <property type="molecule type" value="Genomic_DNA"/>
</dbReference>
<evidence type="ECO:0000313" key="3">
    <source>
        <dbReference type="Proteomes" id="UP000196239"/>
    </source>
</evidence>
<keyword evidence="1" id="KW-0472">Membrane</keyword>
<sequence>MDSSQIVIFLLVLVIVMVFRFRKMLSGGPVNKNRIIISTVSYFGISLLAVFSSFQVGVSTWYIFAYAGMLVGATYISHRFVGKKIIIWKADDGKIHAKGGNIPYVIWLVGLVSRFILGYTFIGPDYFMTAYGAPKTLDVFAVHITLVVDLIMMLGVGALAGRNIQLLSKLRNFKTESSI</sequence>
<evidence type="ECO:0000256" key="1">
    <source>
        <dbReference type="SAM" id="Phobius"/>
    </source>
</evidence>
<evidence type="ECO:0008006" key="4">
    <source>
        <dbReference type="Google" id="ProtNLM"/>
    </source>
</evidence>
<keyword evidence="1" id="KW-0812">Transmembrane</keyword>
<reference evidence="3" key="1">
    <citation type="submission" date="2015-10" db="EMBL/GenBank/DDBJ databases">
        <authorList>
            <person name="Lehtovirta-Morley L.E."/>
            <person name="Vieille C."/>
        </authorList>
    </citation>
    <scope>NUCLEOTIDE SEQUENCE [LARGE SCALE GENOMIC DNA]</scope>
</reference>
<feature type="transmembrane region" description="Helical" evidence="1">
    <location>
        <begin position="142"/>
        <end position="161"/>
    </location>
</feature>
<keyword evidence="3" id="KW-1185">Reference proteome</keyword>